<gene>
    <name evidence="1" type="primary">LOC108942264</name>
</gene>
<dbReference type="GO" id="GO:0008253">
    <property type="term" value="F:5'-nucleotidase activity"/>
    <property type="evidence" value="ECO:0007669"/>
    <property type="project" value="InterPro"/>
</dbReference>
<dbReference type="Proteomes" id="UP000694397">
    <property type="component" value="Chromosome 5"/>
</dbReference>
<dbReference type="OrthoDB" id="9994138at2759"/>
<evidence type="ECO:0008006" key="3">
    <source>
        <dbReference type="Google" id="ProtNLM"/>
    </source>
</evidence>
<protein>
    <recommendedName>
        <fullName evidence="3">Cytosolic 5'-nucleotidase 1A-like</fullName>
    </recommendedName>
</protein>
<dbReference type="GO" id="GO:0000287">
    <property type="term" value="F:magnesium ion binding"/>
    <property type="evidence" value="ECO:0007669"/>
    <property type="project" value="InterPro"/>
</dbReference>
<sequence>MNTDDDVKQFVTGVVSLQKDPSRAVVIAISHDAVFDLKEEQEPKAPAAASGVLNPGPGFPFVKAVQRVNEKLVEKNPNETLLFDVILLSSKDRPKSQSEVANSIKHYGLEITRLCFCNNENFTSVLRSNKVKLFLSTNTDYITKAQDTGVPAALLYGQRGTATLDQLRVLFIGDSLGFSEDTTDRPKDEDTGEDQLQSVQLTQSSLEDLVALIGEMRRKFGRENSPLCACLMTVCSPRNVCVRALKRLRAWGLEVDEAFCLAGAPQSRLLAHIQPHILYDHGLQYTLDVPALS</sequence>
<dbReference type="GO" id="GO:0005829">
    <property type="term" value="C:cytosol"/>
    <property type="evidence" value="ECO:0007669"/>
    <property type="project" value="TreeGrafter"/>
</dbReference>
<dbReference type="AlphaFoldDB" id="A0A8C9QZI3"/>
<reference evidence="1 2" key="1">
    <citation type="submission" date="2019-04" db="EMBL/GenBank/DDBJ databases">
        <authorList>
            <consortium name="Wellcome Sanger Institute Data Sharing"/>
        </authorList>
    </citation>
    <scope>NUCLEOTIDE SEQUENCE [LARGE SCALE GENOMIC DNA]</scope>
</reference>
<proteinExistence type="predicted"/>
<evidence type="ECO:0000313" key="2">
    <source>
        <dbReference type="Proteomes" id="UP000694397"/>
    </source>
</evidence>
<dbReference type="PANTHER" id="PTHR31367">
    <property type="entry name" value="CYTOSOLIC 5'-NUCLEOTIDASE 1 FAMILY MEMBER"/>
    <property type="match status" value="1"/>
</dbReference>
<accession>A0A8C9QZI3</accession>
<dbReference type="PANTHER" id="PTHR31367:SF3">
    <property type="entry name" value="CYTOSOLIC 5'-NUCLEOTIDASE 1A"/>
    <property type="match status" value="1"/>
</dbReference>
<reference evidence="1" key="2">
    <citation type="submission" date="2025-08" db="UniProtKB">
        <authorList>
            <consortium name="Ensembl"/>
        </authorList>
    </citation>
    <scope>IDENTIFICATION</scope>
</reference>
<evidence type="ECO:0000313" key="1">
    <source>
        <dbReference type="Ensembl" id="ENSSFOP00015001332.2"/>
    </source>
</evidence>
<reference evidence="1" key="3">
    <citation type="submission" date="2025-09" db="UniProtKB">
        <authorList>
            <consortium name="Ensembl"/>
        </authorList>
    </citation>
    <scope>IDENTIFICATION</scope>
</reference>
<name>A0A8C9QZI3_SCLFO</name>
<dbReference type="Ensembl" id="ENSSFOT00015001366.2">
    <property type="protein sequence ID" value="ENSSFOP00015001332.2"/>
    <property type="gene ID" value="ENSSFOG00015000957.2"/>
</dbReference>
<organism evidence="1 2">
    <name type="scientific">Scleropages formosus</name>
    <name type="common">Asian bonytongue</name>
    <name type="synonym">Osteoglossum formosum</name>
    <dbReference type="NCBI Taxonomy" id="113540"/>
    <lineage>
        <taxon>Eukaryota</taxon>
        <taxon>Metazoa</taxon>
        <taxon>Chordata</taxon>
        <taxon>Craniata</taxon>
        <taxon>Vertebrata</taxon>
        <taxon>Euteleostomi</taxon>
        <taxon>Actinopterygii</taxon>
        <taxon>Neopterygii</taxon>
        <taxon>Teleostei</taxon>
        <taxon>Osteoglossocephala</taxon>
        <taxon>Osteoglossomorpha</taxon>
        <taxon>Osteoglossiformes</taxon>
        <taxon>Osteoglossidae</taxon>
        <taxon>Scleropages</taxon>
    </lineage>
</organism>
<dbReference type="GO" id="GO:0009117">
    <property type="term" value="P:nucleotide metabolic process"/>
    <property type="evidence" value="ECO:0007669"/>
    <property type="project" value="InterPro"/>
</dbReference>
<dbReference type="Pfam" id="PF06189">
    <property type="entry name" value="5-nucleotidase"/>
    <property type="match status" value="1"/>
</dbReference>
<dbReference type="InterPro" id="IPR010394">
    <property type="entry name" value="5-nucleotidase"/>
</dbReference>
<keyword evidence="2" id="KW-1185">Reference proteome</keyword>
<dbReference type="GeneTree" id="ENSGT00390000017767"/>
<dbReference type="GO" id="GO:0000166">
    <property type="term" value="F:nucleotide binding"/>
    <property type="evidence" value="ECO:0007669"/>
    <property type="project" value="InterPro"/>
</dbReference>
<dbReference type="GO" id="GO:0046085">
    <property type="term" value="P:adenosine metabolic process"/>
    <property type="evidence" value="ECO:0007669"/>
    <property type="project" value="TreeGrafter"/>
</dbReference>